<evidence type="ECO:0000256" key="7">
    <source>
        <dbReference type="ARBA" id="ARBA00022771"/>
    </source>
</evidence>
<protein>
    <recommendedName>
        <fullName evidence="12">DNA primase</fullName>
        <ecNumber evidence="12">2.7.7.101</ecNumber>
    </recommendedName>
</protein>
<dbReference type="GO" id="GO:0006269">
    <property type="term" value="P:DNA replication, synthesis of primer"/>
    <property type="evidence" value="ECO:0007669"/>
    <property type="project" value="UniProtKB-UniRule"/>
</dbReference>
<dbReference type="Gene3D" id="3.40.1360.10">
    <property type="match status" value="1"/>
</dbReference>
<dbReference type="Proteomes" id="UP000321907">
    <property type="component" value="Unassembled WGS sequence"/>
</dbReference>
<keyword evidence="5 12" id="KW-0235">DNA replication</keyword>
<dbReference type="CDD" id="cd03364">
    <property type="entry name" value="TOPRIM_DnaG_primases"/>
    <property type="match status" value="1"/>
</dbReference>
<dbReference type="InterPro" id="IPR013264">
    <property type="entry name" value="DNAG_N"/>
</dbReference>
<dbReference type="OrthoDB" id="9803773at2"/>
<dbReference type="GO" id="GO:0008270">
    <property type="term" value="F:zinc ion binding"/>
    <property type="evidence" value="ECO:0007669"/>
    <property type="project" value="UniProtKB-UniRule"/>
</dbReference>
<reference evidence="15 16" key="1">
    <citation type="submission" date="2019-08" db="EMBL/GenBank/DDBJ databases">
        <title>Lewinella sp. strain SSH13 Genome sequencing and assembly.</title>
        <authorList>
            <person name="Kim I."/>
        </authorList>
    </citation>
    <scope>NUCLEOTIDE SEQUENCE [LARGE SCALE GENOMIC DNA]</scope>
    <source>
        <strain evidence="15 16">SSH13</strain>
    </source>
</reference>
<dbReference type="Pfam" id="PF13155">
    <property type="entry name" value="Toprim_2"/>
    <property type="match status" value="1"/>
</dbReference>
<comment type="catalytic activity">
    <reaction evidence="12">
        <text>ssDNA + n NTP = ssDNA/pppN(pN)n-1 hybrid + (n-1) diphosphate.</text>
        <dbReference type="EC" id="2.7.7.101"/>
    </reaction>
</comment>
<dbReference type="GO" id="GO:0003677">
    <property type="term" value="F:DNA binding"/>
    <property type="evidence" value="ECO:0007669"/>
    <property type="project" value="UniProtKB-KW"/>
</dbReference>
<dbReference type="HAMAP" id="MF_00974">
    <property type="entry name" value="DNA_primase_DnaG"/>
    <property type="match status" value="1"/>
</dbReference>
<evidence type="ECO:0000256" key="8">
    <source>
        <dbReference type="ARBA" id="ARBA00022833"/>
    </source>
</evidence>
<keyword evidence="7 12" id="KW-0863">Zinc-finger</keyword>
<comment type="domain">
    <text evidence="12">Contains an N-terminal zinc-binding domain, a central core domain that contains the primase activity, and a C-terminal DnaB-binding domain.</text>
</comment>
<keyword evidence="2 12" id="KW-0639">Primosome</keyword>
<dbReference type="SMART" id="SM00400">
    <property type="entry name" value="ZnF_CHCC"/>
    <property type="match status" value="1"/>
</dbReference>
<evidence type="ECO:0000256" key="13">
    <source>
        <dbReference type="SAM" id="MobiDB-lite"/>
    </source>
</evidence>
<comment type="subunit">
    <text evidence="12">Monomer. Interacts with DnaB.</text>
</comment>
<dbReference type="Pfam" id="PF01807">
    <property type="entry name" value="Zn_ribbon_DnaG"/>
    <property type="match status" value="1"/>
</dbReference>
<evidence type="ECO:0000256" key="10">
    <source>
        <dbReference type="ARBA" id="ARBA00023125"/>
    </source>
</evidence>
<feature type="compositionally biased region" description="Basic and acidic residues" evidence="13">
    <location>
        <begin position="429"/>
        <end position="450"/>
    </location>
</feature>
<evidence type="ECO:0000256" key="4">
    <source>
        <dbReference type="ARBA" id="ARBA00022695"/>
    </source>
</evidence>
<comment type="cofactor">
    <cofactor evidence="12">
        <name>Zn(2+)</name>
        <dbReference type="ChEBI" id="CHEBI:29105"/>
    </cofactor>
    <text evidence="12">Binds 1 zinc ion per monomer.</text>
</comment>
<accession>A0A5C7FV27</accession>
<keyword evidence="10 12" id="KW-0238">DNA-binding</keyword>
<dbReference type="FunFam" id="3.40.1360.10:FF:000002">
    <property type="entry name" value="DNA primase"/>
    <property type="match status" value="1"/>
</dbReference>
<feature type="region of interest" description="Disordered" evidence="13">
    <location>
        <begin position="429"/>
        <end position="533"/>
    </location>
</feature>
<keyword evidence="1 12" id="KW-0240">DNA-directed RNA polymerase</keyword>
<dbReference type="EC" id="2.7.7.101" evidence="12"/>
<comment type="caution">
    <text evidence="15">The sequence shown here is derived from an EMBL/GenBank/DDBJ whole genome shotgun (WGS) entry which is preliminary data.</text>
</comment>
<dbReference type="EMBL" id="VOXD01000007">
    <property type="protein sequence ID" value="TXF90470.1"/>
    <property type="molecule type" value="Genomic_DNA"/>
</dbReference>
<feature type="domain" description="Toprim" evidence="14">
    <location>
        <begin position="255"/>
        <end position="336"/>
    </location>
</feature>
<evidence type="ECO:0000256" key="9">
    <source>
        <dbReference type="ARBA" id="ARBA00022842"/>
    </source>
</evidence>
<dbReference type="GO" id="GO:0000428">
    <property type="term" value="C:DNA-directed RNA polymerase complex"/>
    <property type="evidence" value="ECO:0007669"/>
    <property type="project" value="UniProtKB-KW"/>
</dbReference>
<evidence type="ECO:0000313" key="15">
    <source>
        <dbReference type="EMBL" id="TXF90470.1"/>
    </source>
</evidence>
<dbReference type="SUPFAM" id="SSF57783">
    <property type="entry name" value="Zinc beta-ribbon"/>
    <property type="match status" value="1"/>
</dbReference>
<keyword evidence="3 12" id="KW-0808">Transferase</keyword>
<keyword evidence="6 12" id="KW-0479">Metal-binding</keyword>
<keyword evidence="11 12" id="KW-0804">Transcription</keyword>
<dbReference type="InterPro" id="IPR034151">
    <property type="entry name" value="TOPRIM_DnaG_bac"/>
</dbReference>
<dbReference type="NCBIfam" id="TIGR01391">
    <property type="entry name" value="dnaG"/>
    <property type="match status" value="1"/>
</dbReference>
<dbReference type="FunFam" id="3.90.580.10:FF:000001">
    <property type="entry name" value="DNA primase"/>
    <property type="match status" value="1"/>
</dbReference>
<dbReference type="InterPro" id="IPR002694">
    <property type="entry name" value="Znf_CHC2"/>
</dbReference>
<evidence type="ECO:0000256" key="1">
    <source>
        <dbReference type="ARBA" id="ARBA00022478"/>
    </source>
</evidence>
<feature type="compositionally biased region" description="Pro residues" evidence="13">
    <location>
        <begin position="495"/>
        <end position="508"/>
    </location>
</feature>
<evidence type="ECO:0000256" key="11">
    <source>
        <dbReference type="ARBA" id="ARBA00023163"/>
    </source>
</evidence>
<dbReference type="InterPro" id="IPR006171">
    <property type="entry name" value="TOPRIM_dom"/>
</dbReference>
<comment type="function">
    <text evidence="12">RNA polymerase that catalyzes the synthesis of short RNA molecules used as primers for DNA polymerase during DNA replication.</text>
</comment>
<evidence type="ECO:0000256" key="5">
    <source>
        <dbReference type="ARBA" id="ARBA00022705"/>
    </source>
</evidence>
<dbReference type="Gene3D" id="3.90.580.10">
    <property type="entry name" value="Zinc finger, CHC2-type domain"/>
    <property type="match status" value="1"/>
</dbReference>
<dbReference type="InterPro" id="IPR050219">
    <property type="entry name" value="DnaG_primase"/>
</dbReference>
<evidence type="ECO:0000256" key="12">
    <source>
        <dbReference type="HAMAP-Rule" id="MF_00974"/>
    </source>
</evidence>
<gene>
    <name evidence="12 15" type="primary">dnaG</name>
    <name evidence="15" type="ORF">FUA23_06695</name>
</gene>
<dbReference type="GO" id="GO:1990077">
    <property type="term" value="C:primosome complex"/>
    <property type="evidence" value="ECO:0007669"/>
    <property type="project" value="UniProtKB-KW"/>
</dbReference>
<dbReference type="InterPro" id="IPR036977">
    <property type="entry name" value="DNA_primase_Znf_CHC2"/>
</dbReference>
<dbReference type="GO" id="GO:0003899">
    <property type="term" value="F:DNA-directed RNA polymerase activity"/>
    <property type="evidence" value="ECO:0007669"/>
    <property type="project" value="UniProtKB-UniRule"/>
</dbReference>
<dbReference type="SUPFAM" id="SSF56731">
    <property type="entry name" value="DNA primase core"/>
    <property type="match status" value="1"/>
</dbReference>
<dbReference type="Gene3D" id="3.90.980.10">
    <property type="entry name" value="DNA primase, catalytic core, N-terminal domain"/>
    <property type="match status" value="1"/>
</dbReference>
<dbReference type="InterPro" id="IPR006295">
    <property type="entry name" value="DNA_primase_DnaG"/>
</dbReference>
<dbReference type="Pfam" id="PF08275">
    <property type="entry name" value="DNAG_N"/>
    <property type="match status" value="1"/>
</dbReference>
<dbReference type="PANTHER" id="PTHR30313">
    <property type="entry name" value="DNA PRIMASE"/>
    <property type="match status" value="1"/>
</dbReference>
<dbReference type="PROSITE" id="PS50880">
    <property type="entry name" value="TOPRIM"/>
    <property type="match status" value="1"/>
</dbReference>
<comment type="similarity">
    <text evidence="12">Belongs to the DnaG primase family.</text>
</comment>
<dbReference type="RefSeq" id="WP_147929951.1">
    <property type="nucleotide sequence ID" value="NZ_VOXD01000007.1"/>
</dbReference>
<evidence type="ECO:0000313" key="16">
    <source>
        <dbReference type="Proteomes" id="UP000321907"/>
    </source>
</evidence>
<name>A0A5C7FV27_9BACT</name>
<dbReference type="PANTHER" id="PTHR30313:SF2">
    <property type="entry name" value="DNA PRIMASE"/>
    <property type="match status" value="1"/>
</dbReference>
<organism evidence="15 16">
    <name type="scientific">Neolewinella aurantiaca</name>
    <dbReference type="NCBI Taxonomy" id="2602767"/>
    <lineage>
        <taxon>Bacteria</taxon>
        <taxon>Pseudomonadati</taxon>
        <taxon>Bacteroidota</taxon>
        <taxon>Saprospiria</taxon>
        <taxon>Saprospirales</taxon>
        <taxon>Lewinellaceae</taxon>
        <taxon>Neolewinella</taxon>
    </lineage>
</organism>
<feature type="zinc finger region" description="CHC2-type" evidence="12">
    <location>
        <begin position="37"/>
        <end position="61"/>
    </location>
</feature>
<dbReference type="InterPro" id="IPR030846">
    <property type="entry name" value="DnaG_bac"/>
</dbReference>
<dbReference type="InterPro" id="IPR037068">
    <property type="entry name" value="DNA_primase_core_N_sf"/>
</dbReference>
<keyword evidence="16" id="KW-1185">Reference proteome</keyword>
<keyword evidence="8 12" id="KW-0862">Zinc</keyword>
<dbReference type="GO" id="GO:0005737">
    <property type="term" value="C:cytoplasm"/>
    <property type="evidence" value="ECO:0007669"/>
    <property type="project" value="TreeGrafter"/>
</dbReference>
<feature type="compositionally biased region" description="Basic and acidic residues" evidence="13">
    <location>
        <begin position="468"/>
        <end position="483"/>
    </location>
</feature>
<evidence type="ECO:0000256" key="6">
    <source>
        <dbReference type="ARBA" id="ARBA00022723"/>
    </source>
</evidence>
<evidence type="ECO:0000259" key="14">
    <source>
        <dbReference type="PROSITE" id="PS50880"/>
    </source>
</evidence>
<evidence type="ECO:0000256" key="3">
    <source>
        <dbReference type="ARBA" id="ARBA00022679"/>
    </source>
</evidence>
<sequence>MITDESIQLVKDTARVEDVVGDYVNLKRRGQNMIGLCPFHGEKTPSFNVNPSRNIYKCFGCGEGGDPIKFLMTLEQLSYPDAIRRIAAKYNIKLEEKEVSQEVREERQVKEALILVNEFAQKWYEDQLYNTDEGKSIGLSYFKSRGFRRDVMEKFGLGFAPTGRNGLLTAATAAGYKEEQLEQLGLVRNKKDFFWDRVMFTIHNLQGKPIAFAGRILKKDVKAPKYVNSPESEVYHKSDVLYGLYQARQSVRKQDNVYMVEGYTDVISLHQHGVHNVVATSGTSLTPGQAKLVKRQTENVTLLYDGDKAGIKAALRGVDVLLVEGLNVRVVILPDGEDPDSYMQKVGVTAFEEYLTSKRRDFLFFKADLLLEEAGDDVAARSAAIRSSIATLALVEDPLKRAGYLQQFTGRLGLEESLLVNLVNQAVAERREKAKKDQEREARRKEREARPQVQGKGQRQGLPPVKPQRRDDDFPPPPQEDRWAGMQEPGFDQATPPPTDFPDAPPPSAMDAPDWGGMEDDGGWAGMQEPGFDGMGEVFDMPPPTVGGQVPDVPFKDPVAEALLLTGHTFQEQDLVRLLIIHGAKAYDEETNVSVAAFLTANVADVLDDFDNAQYRKAVALVTDYVGQHKQGPAPEWFLNHPEEYIRVLATAATATGYAMSPNWKDKYKVYLRQKHPDENQKLYADNFLRIFRMEKVDRKCKENIKKIKELEKSGDSKKLVLHIKLQMRLDEMRKALAAELGTVVI</sequence>
<dbReference type="AlphaFoldDB" id="A0A5C7FV27"/>
<evidence type="ECO:0000256" key="2">
    <source>
        <dbReference type="ARBA" id="ARBA00022515"/>
    </source>
</evidence>
<keyword evidence="4 12" id="KW-0548">Nucleotidyltransferase</keyword>
<dbReference type="SMART" id="SM00493">
    <property type="entry name" value="TOPRIM"/>
    <property type="match status" value="1"/>
</dbReference>
<keyword evidence="9" id="KW-0460">Magnesium</keyword>
<proteinExistence type="inferred from homology"/>